<dbReference type="Proteomes" id="UP000318509">
    <property type="component" value="Unassembled WGS sequence"/>
</dbReference>
<gene>
    <name evidence="5" type="ORF">E6H00_06570</name>
</gene>
<feature type="domain" description="3-octaprenyl-4-hydroxybenzoate carboxy-lyase-like N-terminal" evidence="3">
    <location>
        <begin position="11"/>
        <end position="89"/>
    </location>
</feature>
<evidence type="ECO:0000259" key="3">
    <source>
        <dbReference type="Pfam" id="PF20695"/>
    </source>
</evidence>
<dbReference type="EMBL" id="VBAK01000112">
    <property type="protein sequence ID" value="TMI90440.1"/>
    <property type="molecule type" value="Genomic_DNA"/>
</dbReference>
<dbReference type="PANTHER" id="PTHR30108:SF17">
    <property type="entry name" value="FERULIC ACID DECARBOXYLASE 1"/>
    <property type="match status" value="1"/>
</dbReference>
<reference evidence="5 6" key="1">
    <citation type="journal article" date="2019" name="Nat. Microbiol.">
        <title>Mediterranean grassland soil C-N compound turnover is dependent on rainfall and depth, and is mediated by genomically divergent microorganisms.</title>
        <authorList>
            <person name="Diamond S."/>
            <person name="Andeer P.F."/>
            <person name="Li Z."/>
            <person name="Crits-Christoph A."/>
            <person name="Burstein D."/>
            <person name="Anantharaman K."/>
            <person name="Lane K.R."/>
            <person name="Thomas B.C."/>
            <person name="Pan C."/>
            <person name="Northen T.R."/>
            <person name="Banfield J.F."/>
        </authorList>
    </citation>
    <scope>NUCLEOTIDE SEQUENCE [LARGE SCALE GENOMIC DNA]</scope>
    <source>
        <strain evidence="5">NP_3</strain>
    </source>
</reference>
<dbReference type="SUPFAM" id="SSF50475">
    <property type="entry name" value="FMN-binding split barrel"/>
    <property type="match status" value="1"/>
</dbReference>
<organism evidence="5 6">
    <name type="scientific">Candidatus Segetimicrobium genomatis</name>
    <dbReference type="NCBI Taxonomy" id="2569760"/>
    <lineage>
        <taxon>Bacteria</taxon>
        <taxon>Bacillati</taxon>
        <taxon>Candidatus Sysuimicrobiota</taxon>
        <taxon>Candidatus Sysuimicrobiia</taxon>
        <taxon>Candidatus Sysuimicrobiales</taxon>
        <taxon>Candidatus Segetimicrobiaceae</taxon>
        <taxon>Candidatus Segetimicrobium</taxon>
    </lineage>
</organism>
<dbReference type="Pfam" id="PF20696">
    <property type="entry name" value="UbiD_C"/>
    <property type="match status" value="1"/>
</dbReference>
<comment type="caution">
    <text evidence="5">The sequence shown here is derived from an EMBL/GenBank/DDBJ whole genome shotgun (WGS) entry which is preliminary data.</text>
</comment>
<proteinExistence type="predicted"/>
<evidence type="ECO:0000259" key="2">
    <source>
        <dbReference type="Pfam" id="PF01977"/>
    </source>
</evidence>
<dbReference type="InterPro" id="IPR049383">
    <property type="entry name" value="UbiD-like_N"/>
</dbReference>
<evidence type="ECO:0000259" key="4">
    <source>
        <dbReference type="Pfam" id="PF20696"/>
    </source>
</evidence>
<dbReference type="GO" id="GO:0046281">
    <property type="term" value="P:cinnamic acid catabolic process"/>
    <property type="evidence" value="ECO:0007669"/>
    <property type="project" value="TreeGrafter"/>
</dbReference>
<evidence type="ECO:0000313" key="6">
    <source>
        <dbReference type="Proteomes" id="UP000318509"/>
    </source>
</evidence>
<dbReference type="NCBIfam" id="TIGR00148">
    <property type="entry name" value="UbiD family decarboxylase"/>
    <property type="match status" value="1"/>
</dbReference>
<feature type="region of interest" description="Disordered" evidence="1">
    <location>
        <begin position="471"/>
        <end position="493"/>
    </location>
</feature>
<dbReference type="SUPFAM" id="SSF143968">
    <property type="entry name" value="UbiD C-terminal domain-like"/>
    <property type="match status" value="1"/>
</dbReference>
<dbReference type="GO" id="GO:0016831">
    <property type="term" value="F:carboxy-lyase activity"/>
    <property type="evidence" value="ECO:0007669"/>
    <property type="project" value="InterPro"/>
</dbReference>
<dbReference type="Pfam" id="PF01977">
    <property type="entry name" value="UbiD"/>
    <property type="match status" value="1"/>
</dbReference>
<feature type="domain" description="3-octaprenyl-4-hydroxybenzoate carboxy-lyase-like C-terminal" evidence="4">
    <location>
        <begin position="314"/>
        <end position="439"/>
    </location>
</feature>
<dbReference type="GO" id="GO:0005737">
    <property type="term" value="C:cytoplasm"/>
    <property type="evidence" value="ECO:0007669"/>
    <property type="project" value="TreeGrafter"/>
</dbReference>
<protein>
    <submittedName>
        <fullName evidence="5">UbiD family decarboxylase</fullName>
    </submittedName>
</protein>
<dbReference type="InterPro" id="IPR048304">
    <property type="entry name" value="UbiD_Rift_dom"/>
</dbReference>
<evidence type="ECO:0000256" key="1">
    <source>
        <dbReference type="SAM" id="MobiDB-lite"/>
    </source>
</evidence>
<dbReference type="AlphaFoldDB" id="A0A537K3V9"/>
<name>A0A537K3V9_9BACT</name>
<feature type="compositionally biased region" description="Low complexity" evidence="1">
    <location>
        <begin position="476"/>
        <end position="493"/>
    </location>
</feature>
<dbReference type="GO" id="GO:0033494">
    <property type="term" value="P:ferulate metabolic process"/>
    <property type="evidence" value="ECO:0007669"/>
    <property type="project" value="TreeGrafter"/>
</dbReference>
<accession>A0A537K3V9</accession>
<dbReference type="InterPro" id="IPR002830">
    <property type="entry name" value="UbiD"/>
</dbReference>
<dbReference type="InterPro" id="IPR049381">
    <property type="entry name" value="UbiD-like_C"/>
</dbReference>
<dbReference type="PANTHER" id="PTHR30108">
    <property type="entry name" value="3-OCTAPRENYL-4-HYDROXYBENZOATE CARBOXY-LYASE-RELATED"/>
    <property type="match status" value="1"/>
</dbReference>
<evidence type="ECO:0000313" key="5">
    <source>
        <dbReference type="EMBL" id="TMI90440.1"/>
    </source>
</evidence>
<sequence length="493" mass="54377">MSDRGLRAWMAQVEELGELKVVRKADWDVEIGVITEIVMNRHGPALLFDEIAGYPAGYRIVANALGGPRRLALTLGLPTDRDIKTLLRLWQEKKRGLRPIPPKVVKDGPVMENVLRGGDVDVLKFPTPKWHEHDGGRYIGTGSVDITRDPDEGWVNLGCYRVMIHTRNEVGFYISPGKQGRIQRDKWLARGGPMPVAMSFGHDPAIFMAGSLEIPWGMSEYDWVGGVQGRPVEVIEGPVTGLPIPADAEIVIEGFVDPGHRLPEGPFGEWTGYYASAQREEPVVKVQALYHRNNPILLGSPPVKPPSELAYYRAFLRAAAIDEELALAGVPDVTGVWCHEVGGSRLFTVVAVRQRYSGHARQAALVASQCHAGAYLGRFAVVVDEDIDVMNLEEVMWAICTRCDPEKDIDILRRCWSGPLDPIIPPGQKGLNSRAIIDATRPFEWRDKFPPVAESSPERRAEVLKKWDGVLSSDGAPLRRPAARGAPAVKAAE</sequence>
<dbReference type="Pfam" id="PF20695">
    <property type="entry name" value="UbiD_N"/>
    <property type="match status" value="1"/>
</dbReference>
<dbReference type="Gene3D" id="3.40.1670.10">
    <property type="entry name" value="UbiD C-terminal domain-like"/>
    <property type="match status" value="1"/>
</dbReference>
<feature type="domain" description="3-octaprenyl-4-hydroxybenzoate carboxy-lyase-like Rift-related" evidence="2">
    <location>
        <begin position="105"/>
        <end position="302"/>
    </location>
</feature>